<evidence type="ECO:0000256" key="4">
    <source>
        <dbReference type="ARBA" id="ARBA00022692"/>
    </source>
</evidence>
<sequence length="412" mass="46772">MADVLNFSLNVNDVSNLNFDLHRSNGNWTALLDELQHHHIHVIPHLLMDNNRRNVADFTQPFATLGVQLMVKSKAVSHFSWLWPFTPFSVALWQAVITFVISISAILHFSLWTVKKLFPRSRQLQHDFFGNFLYIYGFFCSQGSAPRSFLTSIKIMVLWTSLLAYVLIQSYGATLVSHITAVTSWEAPFNNLEGLLQSQYSLAVVSGSNIHSELKKLKGDVYEAVWKNAVKMVNSDQQAFHEVCYGRVASFVTSEMNSANNYCKMISVSHLYFSSWSSSGLVKDFPCKHLIDITILRLRESGILNILMIRHPSHFWKQEEKRDHPSSKFEGSVQLLQVAPILSLYAFGIMLALFVLLLERATATRISDCSHNSEGKEVQPSQSVDHTGIYQSHQHNETVDKVNPVWEALLPT</sequence>
<keyword evidence="7" id="KW-0675">Receptor</keyword>
<evidence type="ECO:0000256" key="1">
    <source>
        <dbReference type="ARBA" id="ARBA00004651"/>
    </source>
</evidence>
<dbReference type="Gene3D" id="1.10.287.70">
    <property type="match status" value="1"/>
</dbReference>
<evidence type="ECO:0000256" key="5">
    <source>
        <dbReference type="ARBA" id="ARBA00022989"/>
    </source>
</evidence>
<dbReference type="InterPro" id="IPR001320">
    <property type="entry name" value="Iontro_rcpt_C"/>
</dbReference>
<dbReference type="EMBL" id="NEVH01011890">
    <property type="protein sequence ID" value="PNF31239.1"/>
    <property type="molecule type" value="Genomic_DNA"/>
</dbReference>
<organism evidence="11 12">
    <name type="scientific">Cryptotermes secundus</name>
    <dbReference type="NCBI Taxonomy" id="105785"/>
    <lineage>
        <taxon>Eukaryota</taxon>
        <taxon>Metazoa</taxon>
        <taxon>Ecdysozoa</taxon>
        <taxon>Arthropoda</taxon>
        <taxon>Hexapoda</taxon>
        <taxon>Insecta</taxon>
        <taxon>Pterygota</taxon>
        <taxon>Neoptera</taxon>
        <taxon>Polyneoptera</taxon>
        <taxon>Dictyoptera</taxon>
        <taxon>Blattodea</taxon>
        <taxon>Blattoidea</taxon>
        <taxon>Termitoidae</taxon>
        <taxon>Kalotermitidae</taxon>
        <taxon>Cryptotermitinae</taxon>
        <taxon>Cryptotermes</taxon>
    </lineage>
</organism>
<dbReference type="GO" id="GO:0005886">
    <property type="term" value="C:plasma membrane"/>
    <property type="evidence" value="ECO:0007669"/>
    <property type="project" value="UniProtKB-SubCell"/>
</dbReference>
<dbReference type="Gene3D" id="3.40.190.10">
    <property type="entry name" value="Periplasmic binding protein-like II"/>
    <property type="match status" value="1"/>
</dbReference>
<proteinExistence type="inferred from homology"/>
<dbReference type="InterPro" id="IPR052192">
    <property type="entry name" value="Insect_Ionotropic_Sensory_Rcpt"/>
</dbReference>
<comment type="caution">
    <text evidence="11">The sequence shown here is derived from an EMBL/GenBank/DDBJ whole genome shotgun (WGS) entry which is preliminary data.</text>
</comment>
<dbReference type="GO" id="GO:0015276">
    <property type="term" value="F:ligand-gated monoatomic ion channel activity"/>
    <property type="evidence" value="ECO:0007669"/>
    <property type="project" value="InterPro"/>
</dbReference>
<dbReference type="AlphaFoldDB" id="A0A2J7QRM3"/>
<dbReference type="PANTHER" id="PTHR42643:SF32">
    <property type="entry name" value="IONOTROPIC RECEPTOR 31A, ISOFORM C-RELATED"/>
    <property type="match status" value="1"/>
</dbReference>
<keyword evidence="5 9" id="KW-1133">Transmembrane helix</keyword>
<keyword evidence="3" id="KW-1003">Cell membrane</keyword>
<name>A0A2J7QRM3_9NEOP</name>
<evidence type="ECO:0000256" key="3">
    <source>
        <dbReference type="ARBA" id="ARBA00022475"/>
    </source>
</evidence>
<dbReference type="Proteomes" id="UP000235965">
    <property type="component" value="Unassembled WGS sequence"/>
</dbReference>
<keyword evidence="6 9" id="KW-0472">Membrane</keyword>
<dbReference type="Pfam" id="PF00060">
    <property type="entry name" value="Lig_chan"/>
    <property type="match status" value="1"/>
</dbReference>
<keyword evidence="12" id="KW-1185">Reference proteome</keyword>
<gene>
    <name evidence="11" type="ORF">B7P43_G14005</name>
</gene>
<evidence type="ECO:0000256" key="7">
    <source>
        <dbReference type="ARBA" id="ARBA00023170"/>
    </source>
</evidence>
<feature type="transmembrane region" description="Helical" evidence="9">
    <location>
        <begin position="91"/>
        <end position="114"/>
    </location>
</feature>
<keyword evidence="4 9" id="KW-0812">Transmembrane</keyword>
<evidence type="ECO:0000256" key="2">
    <source>
        <dbReference type="ARBA" id="ARBA00008685"/>
    </source>
</evidence>
<feature type="transmembrane region" description="Helical" evidence="9">
    <location>
        <begin position="335"/>
        <end position="358"/>
    </location>
</feature>
<comment type="subcellular location">
    <subcellularLocation>
        <location evidence="1">Cell membrane</location>
        <topology evidence="1">Multi-pass membrane protein</topology>
    </subcellularLocation>
</comment>
<dbReference type="GO" id="GO:0050906">
    <property type="term" value="P:detection of stimulus involved in sensory perception"/>
    <property type="evidence" value="ECO:0007669"/>
    <property type="project" value="UniProtKB-ARBA"/>
</dbReference>
<feature type="domain" description="Ionotropic glutamate receptor C-terminal" evidence="10">
    <location>
        <begin position="90"/>
        <end position="366"/>
    </location>
</feature>
<comment type="similarity">
    <text evidence="2">Belongs to the glutamate-gated ion channel (TC 1.A.10.1) family.</text>
</comment>
<dbReference type="OrthoDB" id="8195814at2759"/>
<reference evidence="11 12" key="1">
    <citation type="submission" date="2017-12" db="EMBL/GenBank/DDBJ databases">
        <title>Hemimetabolous genomes reveal molecular basis of termite eusociality.</title>
        <authorList>
            <person name="Harrison M.C."/>
            <person name="Jongepier E."/>
            <person name="Robertson H.M."/>
            <person name="Arning N."/>
            <person name="Bitard-Feildel T."/>
            <person name="Chao H."/>
            <person name="Childers C.P."/>
            <person name="Dinh H."/>
            <person name="Doddapaneni H."/>
            <person name="Dugan S."/>
            <person name="Gowin J."/>
            <person name="Greiner C."/>
            <person name="Han Y."/>
            <person name="Hu H."/>
            <person name="Hughes D.S.T."/>
            <person name="Huylmans A.-K."/>
            <person name="Kemena C."/>
            <person name="Kremer L.P.M."/>
            <person name="Lee S.L."/>
            <person name="Lopez-Ezquerra A."/>
            <person name="Mallet L."/>
            <person name="Monroy-Kuhn J.M."/>
            <person name="Moser A."/>
            <person name="Murali S.C."/>
            <person name="Muzny D.M."/>
            <person name="Otani S."/>
            <person name="Piulachs M.-D."/>
            <person name="Poelchau M."/>
            <person name="Qu J."/>
            <person name="Schaub F."/>
            <person name="Wada-Katsumata A."/>
            <person name="Worley K.C."/>
            <person name="Xie Q."/>
            <person name="Ylla G."/>
            <person name="Poulsen M."/>
            <person name="Gibbs R.A."/>
            <person name="Schal C."/>
            <person name="Richards S."/>
            <person name="Belles X."/>
            <person name="Korb J."/>
            <person name="Bornberg-Bauer E."/>
        </authorList>
    </citation>
    <scope>NUCLEOTIDE SEQUENCE [LARGE SCALE GENOMIC DNA]</scope>
    <source>
        <tissue evidence="11">Whole body</tissue>
    </source>
</reference>
<dbReference type="STRING" id="105785.A0A2J7QRM3"/>
<dbReference type="SUPFAM" id="SSF53850">
    <property type="entry name" value="Periplasmic binding protein-like II"/>
    <property type="match status" value="1"/>
</dbReference>
<evidence type="ECO:0000259" key="10">
    <source>
        <dbReference type="Pfam" id="PF00060"/>
    </source>
</evidence>
<evidence type="ECO:0000256" key="8">
    <source>
        <dbReference type="ARBA" id="ARBA00023180"/>
    </source>
</evidence>
<protein>
    <recommendedName>
        <fullName evidence="10">Ionotropic glutamate receptor C-terminal domain-containing protein</fullName>
    </recommendedName>
</protein>
<dbReference type="PANTHER" id="PTHR42643">
    <property type="entry name" value="IONOTROPIC RECEPTOR 20A-RELATED"/>
    <property type="match status" value="1"/>
</dbReference>
<evidence type="ECO:0000256" key="6">
    <source>
        <dbReference type="ARBA" id="ARBA00023136"/>
    </source>
</evidence>
<evidence type="ECO:0000313" key="12">
    <source>
        <dbReference type="Proteomes" id="UP000235965"/>
    </source>
</evidence>
<dbReference type="InParanoid" id="A0A2J7QRM3"/>
<feature type="transmembrane region" description="Helical" evidence="9">
    <location>
        <begin position="149"/>
        <end position="168"/>
    </location>
</feature>
<keyword evidence="8" id="KW-0325">Glycoprotein</keyword>
<accession>A0A2J7QRM3</accession>
<evidence type="ECO:0000313" key="11">
    <source>
        <dbReference type="EMBL" id="PNF31239.1"/>
    </source>
</evidence>
<evidence type="ECO:0000256" key="9">
    <source>
        <dbReference type="SAM" id="Phobius"/>
    </source>
</evidence>